<keyword evidence="2" id="KW-1185">Reference proteome</keyword>
<dbReference type="AlphaFoldDB" id="A0AAV4IWZ5"/>
<name>A0AAV4IWZ5_9GAST</name>
<gene>
    <name evidence="1" type="ORF">ElyMa_006738100</name>
</gene>
<dbReference type="Proteomes" id="UP000762676">
    <property type="component" value="Unassembled WGS sequence"/>
</dbReference>
<comment type="caution">
    <text evidence="1">The sequence shown here is derived from an EMBL/GenBank/DDBJ whole genome shotgun (WGS) entry which is preliminary data.</text>
</comment>
<evidence type="ECO:0000313" key="1">
    <source>
        <dbReference type="EMBL" id="GFS14135.1"/>
    </source>
</evidence>
<proteinExistence type="predicted"/>
<reference evidence="1 2" key="1">
    <citation type="journal article" date="2021" name="Elife">
        <title>Chloroplast acquisition without the gene transfer in kleptoplastic sea slugs, Plakobranchus ocellatus.</title>
        <authorList>
            <person name="Maeda T."/>
            <person name="Takahashi S."/>
            <person name="Yoshida T."/>
            <person name="Shimamura S."/>
            <person name="Takaki Y."/>
            <person name="Nagai Y."/>
            <person name="Toyoda A."/>
            <person name="Suzuki Y."/>
            <person name="Arimoto A."/>
            <person name="Ishii H."/>
            <person name="Satoh N."/>
            <person name="Nishiyama T."/>
            <person name="Hasebe M."/>
            <person name="Maruyama T."/>
            <person name="Minagawa J."/>
            <person name="Obokata J."/>
            <person name="Shigenobu S."/>
        </authorList>
    </citation>
    <scope>NUCLEOTIDE SEQUENCE [LARGE SCALE GENOMIC DNA]</scope>
</reference>
<accession>A0AAV4IWZ5</accession>
<organism evidence="1 2">
    <name type="scientific">Elysia marginata</name>
    <dbReference type="NCBI Taxonomy" id="1093978"/>
    <lineage>
        <taxon>Eukaryota</taxon>
        <taxon>Metazoa</taxon>
        <taxon>Spiralia</taxon>
        <taxon>Lophotrochozoa</taxon>
        <taxon>Mollusca</taxon>
        <taxon>Gastropoda</taxon>
        <taxon>Heterobranchia</taxon>
        <taxon>Euthyneura</taxon>
        <taxon>Panpulmonata</taxon>
        <taxon>Sacoglossa</taxon>
        <taxon>Placobranchoidea</taxon>
        <taxon>Plakobranchidae</taxon>
        <taxon>Elysia</taxon>
    </lineage>
</organism>
<sequence length="112" mass="12185">MTAAPVVHCSLSVSSVKSGCLMCIIFGIETSFFLQNSKTSSLVSRDAPFVMRRYILTEAYDSTFTFCLAVDYQLDSEIHSISRTSIGDVHTKGVGLYVVLLHQNVNGSGLEA</sequence>
<dbReference type="EMBL" id="BMAT01013502">
    <property type="protein sequence ID" value="GFS14135.1"/>
    <property type="molecule type" value="Genomic_DNA"/>
</dbReference>
<protein>
    <submittedName>
        <fullName evidence="1">Uncharacterized protein</fullName>
    </submittedName>
</protein>
<evidence type="ECO:0000313" key="2">
    <source>
        <dbReference type="Proteomes" id="UP000762676"/>
    </source>
</evidence>